<gene>
    <name evidence="1" type="ORF">EVA_03659</name>
</gene>
<sequence>MQSIGIYTTRENLTRGRSYRIVCTGKTRNGIEEDHHIVTTLYHTLRLLQHNTGNLYVARSRFVKGRSNYFRLHRTHHVRHFFRTLVDEQHHQVRVRMIASNGIGNFLHEHCLTGFRLSHNQRTLTLTDRSKKVDNATRSRIRTSSTTELKLFFGKERNKMLERYTVAHLFRQQTINALYFNQCKELFTFARNLYFTFDHVTRFQTILTNLVGCYINIVWRCQVVIV</sequence>
<comment type="caution">
    <text evidence="1">The sequence shown here is derived from an EMBL/GenBank/DDBJ whole genome shotgun (WGS) entry which is preliminary data.</text>
</comment>
<dbReference type="EMBL" id="AMCI01000672">
    <property type="protein sequence ID" value="EJX08229.1"/>
    <property type="molecule type" value="Genomic_DNA"/>
</dbReference>
<reference evidence="1" key="1">
    <citation type="journal article" date="2012" name="PLoS ONE">
        <title>Gene sets for utilization of primary and secondary nutrition supplies in the distal gut of endangered iberian lynx.</title>
        <authorList>
            <person name="Alcaide M."/>
            <person name="Messina E."/>
            <person name="Richter M."/>
            <person name="Bargiela R."/>
            <person name="Peplies J."/>
            <person name="Huws S.A."/>
            <person name="Newbold C.J."/>
            <person name="Golyshin P.N."/>
            <person name="Simon M.A."/>
            <person name="Lopez G."/>
            <person name="Yakimov M.M."/>
            <person name="Ferrer M."/>
        </authorList>
    </citation>
    <scope>NUCLEOTIDE SEQUENCE</scope>
</reference>
<name>J9GLC7_9ZZZZ</name>
<organism evidence="1">
    <name type="scientific">gut metagenome</name>
    <dbReference type="NCBI Taxonomy" id="749906"/>
    <lineage>
        <taxon>unclassified sequences</taxon>
        <taxon>metagenomes</taxon>
        <taxon>organismal metagenomes</taxon>
    </lineage>
</organism>
<accession>J9GLC7</accession>
<protein>
    <submittedName>
        <fullName evidence="1">Uncharacterized protein</fullName>
    </submittedName>
</protein>
<dbReference type="AlphaFoldDB" id="J9GLC7"/>
<evidence type="ECO:0000313" key="1">
    <source>
        <dbReference type="EMBL" id="EJX08229.1"/>
    </source>
</evidence>
<proteinExistence type="predicted"/>